<dbReference type="CDD" id="cd06261">
    <property type="entry name" value="TM_PBP2"/>
    <property type="match status" value="1"/>
</dbReference>
<gene>
    <name evidence="9" type="ORF">SAMN04489842_0625</name>
</gene>
<dbReference type="RefSeq" id="WP_090377197.1">
    <property type="nucleotide sequence ID" value="NZ_FNLC01000001.1"/>
</dbReference>
<dbReference type="STRING" id="1095778.SAMN04489842_0625"/>
<dbReference type="InterPro" id="IPR025966">
    <property type="entry name" value="OppC_N"/>
</dbReference>
<dbReference type="Pfam" id="PF12911">
    <property type="entry name" value="OppC_N"/>
    <property type="match status" value="1"/>
</dbReference>
<dbReference type="PANTHER" id="PTHR43386">
    <property type="entry name" value="OLIGOPEPTIDE TRANSPORT SYSTEM PERMEASE PROTEIN APPC"/>
    <property type="match status" value="1"/>
</dbReference>
<feature type="transmembrane region" description="Helical" evidence="7">
    <location>
        <begin position="185"/>
        <end position="204"/>
    </location>
</feature>
<accession>A0A1H1ABR8</accession>
<keyword evidence="10" id="KW-1185">Reference proteome</keyword>
<dbReference type="SUPFAM" id="SSF161098">
    <property type="entry name" value="MetI-like"/>
    <property type="match status" value="1"/>
</dbReference>
<keyword evidence="3" id="KW-1003">Cell membrane</keyword>
<dbReference type="OrthoDB" id="312811at2157"/>
<sequence length="336" mass="36228">MSTQRGRIRITGFETDDLEDREPDTAHDEEYVEPQSVWRRIANRLVRDRLALLGITVVVVMTVAALLARPITISGVTVQPFSLAPYDPTATAVGGRHDPPSLDHFMGTDRLGRDMFSRVMIGGRYSISIGIIVTAIASTFGVIYGSVSGYFGGWVDSVLMRFLDLVFAFPALVLALVLVSLFGGGFWPLVGAFVLVGWASYARIIRGEILKVKQNEYVLAAKALGARDQSVLFRHIIPNAIAPVIVQATLSVGTVVIGVAALGFLGIGFDPGTPEWGTILDGERDTLATGDGGSWYWWATVFPGLMIFLFVMSMNMIGDVINDALDTQVDDIGGGG</sequence>
<feature type="transmembrane region" description="Helical" evidence="7">
    <location>
        <begin position="50"/>
        <end position="68"/>
    </location>
</feature>
<feature type="transmembrane region" description="Helical" evidence="7">
    <location>
        <begin position="244"/>
        <end position="267"/>
    </location>
</feature>
<evidence type="ECO:0000313" key="9">
    <source>
        <dbReference type="EMBL" id="SDQ36676.1"/>
    </source>
</evidence>
<evidence type="ECO:0000256" key="5">
    <source>
        <dbReference type="ARBA" id="ARBA00022989"/>
    </source>
</evidence>
<keyword evidence="4 7" id="KW-0812">Transmembrane</keyword>
<dbReference type="InterPro" id="IPR035906">
    <property type="entry name" value="MetI-like_sf"/>
</dbReference>
<dbReference type="Pfam" id="PF00528">
    <property type="entry name" value="BPD_transp_1"/>
    <property type="match status" value="1"/>
</dbReference>
<dbReference type="GO" id="GO:0005886">
    <property type="term" value="C:plasma membrane"/>
    <property type="evidence" value="ECO:0007669"/>
    <property type="project" value="UniProtKB-SubCell"/>
</dbReference>
<keyword evidence="5 7" id="KW-1133">Transmembrane helix</keyword>
<feature type="domain" description="ABC transmembrane type-1" evidence="8">
    <location>
        <begin position="123"/>
        <end position="318"/>
    </location>
</feature>
<proteinExistence type="inferred from homology"/>
<evidence type="ECO:0000256" key="7">
    <source>
        <dbReference type="RuleBase" id="RU363032"/>
    </source>
</evidence>
<comment type="similarity">
    <text evidence="7">Belongs to the binding-protein-dependent transport system permease family.</text>
</comment>
<dbReference type="InterPro" id="IPR000515">
    <property type="entry name" value="MetI-like"/>
</dbReference>
<feature type="transmembrane region" description="Helical" evidence="7">
    <location>
        <begin position="159"/>
        <end position="179"/>
    </location>
</feature>
<feature type="transmembrane region" description="Helical" evidence="7">
    <location>
        <begin position="125"/>
        <end position="147"/>
    </location>
</feature>
<keyword evidence="2 7" id="KW-0813">Transport</keyword>
<organism evidence="9 10">
    <name type="scientific">Natronobacterium texcoconense</name>
    <dbReference type="NCBI Taxonomy" id="1095778"/>
    <lineage>
        <taxon>Archaea</taxon>
        <taxon>Methanobacteriati</taxon>
        <taxon>Methanobacteriota</taxon>
        <taxon>Stenosarchaea group</taxon>
        <taxon>Halobacteria</taxon>
        <taxon>Halobacteriales</taxon>
        <taxon>Natrialbaceae</taxon>
        <taxon>Natronobacterium</taxon>
    </lineage>
</organism>
<dbReference type="PROSITE" id="PS50928">
    <property type="entry name" value="ABC_TM1"/>
    <property type="match status" value="1"/>
</dbReference>
<evidence type="ECO:0000256" key="3">
    <source>
        <dbReference type="ARBA" id="ARBA00022475"/>
    </source>
</evidence>
<evidence type="ECO:0000256" key="6">
    <source>
        <dbReference type="ARBA" id="ARBA00023136"/>
    </source>
</evidence>
<dbReference type="PANTHER" id="PTHR43386:SF1">
    <property type="entry name" value="D,D-DIPEPTIDE TRANSPORT SYSTEM PERMEASE PROTEIN DDPC-RELATED"/>
    <property type="match status" value="1"/>
</dbReference>
<evidence type="ECO:0000313" key="10">
    <source>
        <dbReference type="Proteomes" id="UP000198848"/>
    </source>
</evidence>
<protein>
    <submittedName>
        <fullName evidence="9">Peptide/nickel transport system permease protein</fullName>
    </submittedName>
</protein>
<dbReference type="InterPro" id="IPR050366">
    <property type="entry name" value="BP-dependent_transpt_permease"/>
</dbReference>
<keyword evidence="6 7" id="KW-0472">Membrane</keyword>
<evidence type="ECO:0000256" key="1">
    <source>
        <dbReference type="ARBA" id="ARBA00004651"/>
    </source>
</evidence>
<feature type="transmembrane region" description="Helical" evidence="7">
    <location>
        <begin position="295"/>
        <end position="312"/>
    </location>
</feature>
<evidence type="ECO:0000259" key="8">
    <source>
        <dbReference type="PROSITE" id="PS50928"/>
    </source>
</evidence>
<evidence type="ECO:0000256" key="4">
    <source>
        <dbReference type="ARBA" id="ARBA00022692"/>
    </source>
</evidence>
<comment type="subcellular location">
    <subcellularLocation>
        <location evidence="1 7">Cell membrane</location>
        <topology evidence="1 7">Multi-pass membrane protein</topology>
    </subcellularLocation>
</comment>
<dbReference type="Proteomes" id="UP000198848">
    <property type="component" value="Unassembled WGS sequence"/>
</dbReference>
<dbReference type="Gene3D" id="1.10.3720.10">
    <property type="entry name" value="MetI-like"/>
    <property type="match status" value="1"/>
</dbReference>
<dbReference type="EMBL" id="FNLC01000001">
    <property type="protein sequence ID" value="SDQ36676.1"/>
    <property type="molecule type" value="Genomic_DNA"/>
</dbReference>
<dbReference type="AlphaFoldDB" id="A0A1H1ABR8"/>
<evidence type="ECO:0000256" key="2">
    <source>
        <dbReference type="ARBA" id="ARBA00022448"/>
    </source>
</evidence>
<dbReference type="GO" id="GO:0055085">
    <property type="term" value="P:transmembrane transport"/>
    <property type="evidence" value="ECO:0007669"/>
    <property type="project" value="InterPro"/>
</dbReference>
<name>A0A1H1ABR8_NATTX</name>
<reference evidence="10" key="1">
    <citation type="submission" date="2016-10" db="EMBL/GenBank/DDBJ databases">
        <authorList>
            <person name="Varghese N."/>
            <person name="Submissions S."/>
        </authorList>
    </citation>
    <scope>NUCLEOTIDE SEQUENCE [LARGE SCALE GENOMIC DNA]</scope>
    <source>
        <strain evidence="10">DSM 24767</strain>
    </source>
</reference>